<comment type="cofactor">
    <cofactor evidence="1">
        <name>a divalent metal cation</name>
        <dbReference type="ChEBI" id="CHEBI:60240"/>
    </cofactor>
</comment>
<dbReference type="PANTHER" id="PTHR23080">
    <property type="entry name" value="THAP DOMAIN PROTEIN"/>
    <property type="match status" value="1"/>
</dbReference>
<evidence type="ECO:0000259" key="5">
    <source>
        <dbReference type="Pfam" id="PF13613"/>
    </source>
</evidence>
<proteinExistence type="predicted"/>
<reference evidence="6 7" key="1">
    <citation type="submission" date="2022-05" db="EMBL/GenBank/DDBJ databases">
        <authorList>
            <consortium name="Genoscope - CEA"/>
            <person name="William W."/>
        </authorList>
    </citation>
    <scope>NUCLEOTIDE SEQUENCE [LARGE SCALE GENOMIC DNA]</scope>
</reference>
<dbReference type="AlphaFoldDB" id="A0AAU9XL86"/>
<evidence type="ECO:0000313" key="7">
    <source>
        <dbReference type="Proteomes" id="UP001159428"/>
    </source>
</evidence>
<keyword evidence="7" id="KW-1185">Reference proteome</keyword>
<protein>
    <recommendedName>
        <fullName evidence="8">Transposase Helix-turn-helix domain-containing protein</fullName>
    </recommendedName>
</protein>
<dbReference type="GO" id="GO:0046872">
    <property type="term" value="F:metal ion binding"/>
    <property type="evidence" value="ECO:0007669"/>
    <property type="project" value="UniProtKB-KW"/>
</dbReference>
<dbReference type="Pfam" id="PF13613">
    <property type="entry name" value="HTH_Tnp_4"/>
    <property type="match status" value="1"/>
</dbReference>
<evidence type="ECO:0000256" key="1">
    <source>
        <dbReference type="ARBA" id="ARBA00001968"/>
    </source>
</evidence>
<name>A0AAU9XL86_9CNID</name>
<evidence type="ECO:0000259" key="4">
    <source>
        <dbReference type="Pfam" id="PF13359"/>
    </source>
</evidence>
<accession>A0AAU9XL86</accession>
<dbReference type="EMBL" id="CALNXJ010000045">
    <property type="protein sequence ID" value="CAH3149121.1"/>
    <property type="molecule type" value="Genomic_DNA"/>
</dbReference>
<sequence length="238" mass="26969">MADVDFSKLCNTDENVTTDENAKLQAENAKLQAKNAKLKAENEKTEIKVLTQLLQEQAKEKSFSVECFKNNDNLFRFYTGLQDYKTFKTLLDAFMPAAKSLVYYGSNTDADRLVSGKVEKCGPKRSLSLEQEFFLVLVRLWPGLLEVDLATRAGLSQSQLSRIFITWIDFLHSKMRCYPIWPTYSNYKHHNTAKGLVGITPSAAVTFVSDLYAGSDFLLLIIFPKTDAVTLFDRSAYQ</sequence>
<dbReference type="InterPro" id="IPR027805">
    <property type="entry name" value="Transposase_HTH_dom"/>
</dbReference>
<feature type="coiled-coil region" evidence="3">
    <location>
        <begin position="14"/>
        <end position="60"/>
    </location>
</feature>
<evidence type="ECO:0000256" key="3">
    <source>
        <dbReference type="SAM" id="Coils"/>
    </source>
</evidence>
<comment type="caution">
    <text evidence="6">The sequence shown here is derived from an EMBL/GenBank/DDBJ whole genome shotgun (WGS) entry which is preliminary data.</text>
</comment>
<keyword evidence="3" id="KW-0175">Coiled coil</keyword>
<dbReference type="Pfam" id="PF13359">
    <property type="entry name" value="DDE_Tnp_4"/>
    <property type="match status" value="1"/>
</dbReference>
<organism evidence="6 7">
    <name type="scientific">Pocillopora meandrina</name>
    <dbReference type="NCBI Taxonomy" id="46732"/>
    <lineage>
        <taxon>Eukaryota</taxon>
        <taxon>Metazoa</taxon>
        <taxon>Cnidaria</taxon>
        <taxon>Anthozoa</taxon>
        <taxon>Hexacorallia</taxon>
        <taxon>Scleractinia</taxon>
        <taxon>Astrocoeniina</taxon>
        <taxon>Pocilloporidae</taxon>
        <taxon>Pocillopora</taxon>
    </lineage>
</organism>
<gene>
    <name evidence="6" type="ORF">PMEA_00023969</name>
</gene>
<dbReference type="Proteomes" id="UP001159428">
    <property type="component" value="Unassembled WGS sequence"/>
</dbReference>
<evidence type="ECO:0000256" key="2">
    <source>
        <dbReference type="ARBA" id="ARBA00022723"/>
    </source>
</evidence>
<dbReference type="InterPro" id="IPR027806">
    <property type="entry name" value="HARBI1_dom"/>
</dbReference>
<feature type="domain" description="Transposase Helix-turn-helix" evidence="5">
    <location>
        <begin position="126"/>
        <end position="175"/>
    </location>
</feature>
<evidence type="ECO:0000313" key="6">
    <source>
        <dbReference type="EMBL" id="CAH3149121.1"/>
    </source>
</evidence>
<evidence type="ECO:0008006" key="8">
    <source>
        <dbReference type="Google" id="ProtNLM"/>
    </source>
</evidence>
<feature type="domain" description="DDE Tnp4" evidence="4">
    <location>
        <begin position="183"/>
        <end position="215"/>
    </location>
</feature>
<keyword evidence="2" id="KW-0479">Metal-binding</keyword>